<protein>
    <submittedName>
        <fullName evidence="2">Uncharacterized protein</fullName>
    </submittedName>
</protein>
<accession>E2NH73</accession>
<feature type="region of interest" description="Disordered" evidence="1">
    <location>
        <begin position="1"/>
        <end position="22"/>
    </location>
</feature>
<dbReference type="AlphaFoldDB" id="E2NH73"/>
<comment type="caution">
    <text evidence="2">The sequence shown here is derived from an EMBL/GenBank/DDBJ whole genome shotgun (WGS) entry which is preliminary data.</text>
</comment>
<reference evidence="2 3" key="2">
    <citation type="submission" date="2009-01" db="EMBL/GenBank/DDBJ databases">
        <title>Draft genome sequence of Bacteroides cellulosilyticus (DSM 14838).</title>
        <authorList>
            <person name="Sudarsanam P."/>
            <person name="Ley R."/>
            <person name="Guruge J."/>
            <person name="Turnbaugh P.J."/>
            <person name="Mahowald M."/>
            <person name="Liep D."/>
            <person name="Gordon J."/>
        </authorList>
    </citation>
    <scope>NUCLEOTIDE SEQUENCE [LARGE SCALE GENOMIC DNA]</scope>
    <source>
        <strain evidence="2 3">DSM 14838</strain>
    </source>
</reference>
<name>E2NH73_9BACE</name>
<dbReference type="EMBL" id="ACCH01000266">
    <property type="protein sequence ID" value="EEF88751.1"/>
    <property type="molecule type" value="Genomic_DNA"/>
</dbReference>
<feature type="compositionally biased region" description="Basic and acidic residues" evidence="1">
    <location>
        <begin position="12"/>
        <end position="22"/>
    </location>
</feature>
<organism evidence="2 3">
    <name type="scientific">Bacteroides cellulosilyticus DSM 14838</name>
    <dbReference type="NCBI Taxonomy" id="537012"/>
    <lineage>
        <taxon>Bacteria</taxon>
        <taxon>Pseudomonadati</taxon>
        <taxon>Bacteroidota</taxon>
        <taxon>Bacteroidia</taxon>
        <taxon>Bacteroidales</taxon>
        <taxon>Bacteroidaceae</taxon>
        <taxon>Bacteroides</taxon>
    </lineage>
</organism>
<gene>
    <name evidence="2" type="ORF">BACCELL_03649</name>
</gene>
<proteinExistence type="predicted"/>
<dbReference type="Proteomes" id="UP000003711">
    <property type="component" value="Unassembled WGS sequence"/>
</dbReference>
<evidence type="ECO:0000256" key="1">
    <source>
        <dbReference type="SAM" id="MobiDB-lite"/>
    </source>
</evidence>
<sequence>MILRVSPDETCSEDKKRNKKKESSDYFRAFFLLVELEVFLL</sequence>
<dbReference type="HOGENOM" id="CLU_3265406_0_0_10"/>
<reference evidence="2 3" key="1">
    <citation type="submission" date="2008-12" db="EMBL/GenBank/DDBJ databases">
        <authorList>
            <person name="Fulton L."/>
            <person name="Clifton S."/>
            <person name="Fulton B."/>
            <person name="Xu J."/>
            <person name="Minx P."/>
            <person name="Pepin K.H."/>
            <person name="Johnson M."/>
            <person name="Bhonagiri V."/>
            <person name="Nash W.E."/>
            <person name="Mardis E.R."/>
            <person name="Wilson R.K."/>
        </authorList>
    </citation>
    <scope>NUCLEOTIDE SEQUENCE [LARGE SCALE GENOMIC DNA]</scope>
    <source>
        <strain evidence="2 3">DSM 14838</strain>
    </source>
</reference>
<evidence type="ECO:0000313" key="3">
    <source>
        <dbReference type="Proteomes" id="UP000003711"/>
    </source>
</evidence>
<evidence type="ECO:0000313" key="2">
    <source>
        <dbReference type="EMBL" id="EEF88751.1"/>
    </source>
</evidence>